<dbReference type="OrthoDB" id="9804874at2"/>
<evidence type="ECO:0000256" key="1">
    <source>
        <dbReference type="ARBA" id="ARBA00004651"/>
    </source>
</evidence>
<reference evidence="9 10" key="1">
    <citation type="submission" date="2017-04" db="EMBL/GenBank/DDBJ databases">
        <authorList>
            <person name="Afonso C.L."/>
            <person name="Miller P.J."/>
            <person name="Scott M.A."/>
            <person name="Spackman E."/>
            <person name="Goraichik I."/>
            <person name="Dimitrov K.M."/>
            <person name="Suarez D.L."/>
            <person name="Swayne D.E."/>
        </authorList>
    </citation>
    <scope>NUCLEOTIDE SEQUENCE [LARGE SCALE GENOMIC DNA]</scope>
    <source>
        <strain evidence="9 10">DSM 26133</strain>
    </source>
</reference>
<feature type="transmembrane region" description="Helical" evidence="8">
    <location>
        <begin position="77"/>
        <end position="96"/>
    </location>
</feature>
<organism evidence="9 10">
    <name type="scientific">Reichenbachiella faecimaris</name>
    <dbReference type="NCBI Taxonomy" id="692418"/>
    <lineage>
        <taxon>Bacteria</taxon>
        <taxon>Pseudomonadati</taxon>
        <taxon>Bacteroidota</taxon>
        <taxon>Cytophagia</taxon>
        <taxon>Cytophagales</taxon>
        <taxon>Reichenbachiellaceae</taxon>
        <taxon>Reichenbachiella</taxon>
    </lineage>
</organism>
<feature type="transmembrane region" description="Helical" evidence="8">
    <location>
        <begin position="153"/>
        <end position="174"/>
    </location>
</feature>
<keyword evidence="4 8" id="KW-1003">Cell membrane</keyword>
<evidence type="ECO:0000256" key="8">
    <source>
        <dbReference type="RuleBase" id="RU363064"/>
    </source>
</evidence>
<sequence length="457" mass="49396">MFELLKSLENFFNIAVSYVWGLPLLVLLLGGGLFFTLYARFLPFRYFKHGINVLRGKYDDPEEKGEISHFQALSGHLAATVGMGNISGVALAIVAGGPGAIFWMWVSALLGITTKFFTCSLAVMYRGKDSLGDLQGGPMYVIREGMPKIWKPLAAFFCIAGLFGATPIFQANQIVQVTKDVVLKPMGWMGQNELMVNIGIGLIITFFTALVIFGGLKRIADVASKLVPAMVVVYGLSVVLIMLINAGSVVENFFLIFEDAFTANAVLGGAVGAVIIEGAKRAAFSNEAGIGTAPMMHGAAKTNEPIREGLVAMLGPVVDTLIVCTMTGLCILSTGVWQAGGNDGISLTAQAFEQSIPVVGHYILFIPVLIFAFTTVFGMAYYGKKCFSYLFGAEHGYLFNYWYVAIIVIGSVWSLNGVVNLIFVMYGLMAIPTMVSAIYLSPKVLKEAKRYFADLNE</sequence>
<feature type="transmembrane region" description="Helical" evidence="8">
    <location>
        <begin position="102"/>
        <end position="125"/>
    </location>
</feature>
<dbReference type="RefSeq" id="WP_084372461.1">
    <property type="nucleotide sequence ID" value="NZ_FWYF01000002.1"/>
</dbReference>
<feature type="transmembrane region" description="Helical" evidence="8">
    <location>
        <begin position="20"/>
        <end position="39"/>
    </location>
</feature>
<dbReference type="GO" id="GO:0005886">
    <property type="term" value="C:plasma membrane"/>
    <property type="evidence" value="ECO:0007669"/>
    <property type="project" value="UniProtKB-SubCell"/>
</dbReference>
<name>A0A1W2GBK9_REIFA</name>
<dbReference type="PANTHER" id="PTHR30330:SF3">
    <property type="entry name" value="TRANSCRIPTIONAL REGULATOR, LRP FAMILY"/>
    <property type="match status" value="1"/>
</dbReference>
<evidence type="ECO:0000256" key="3">
    <source>
        <dbReference type="ARBA" id="ARBA00022448"/>
    </source>
</evidence>
<evidence type="ECO:0000256" key="4">
    <source>
        <dbReference type="ARBA" id="ARBA00022475"/>
    </source>
</evidence>
<dbReference type="STRING" id="692418.SAMN04488029_1811"/>
<protein>
    <submittedName>
        <fullName evidence="9">Alanine or glycine:cation symporter, AGCS family</fullName>
    </submittedName>
</protein>
<evidence type="ECO:0000313" key="9">
    <source>
        <dbReference type="EMBL" id="SMD34045.1"/>
    </source>
</evidence>
<keyword evidence="8" id="KW-0769">Symport</keyword>
<keyword evidence="7 8" id="KW-0472">Membrane</keyword>
<dbReference type="GO" id="GO:0005283">
    <property type="term" value="F:amino acid:sodium symporter activity"/>
    <property type="evidence" value="ECO:0007669"/>
    <property type="project" value="InterPro"/>
</dbReference>
<feature type="transmembrane region" description="Helical" evidence="8">
    <location>
        <begin position="421"/>
        <end position="440"/>
    </location>
</feature>
<evidence type="ECO:0000256" key="2">
    <source>
        <dbReference type="ARBA" id="ARBA00009261"/>
    </source>
</evidence>
<dbReference type="PRINTS" id="PR00175">
    <property type="entry name" value="NAALASMPORT"/>
</dbReference>
<dbReference type="InterPro" id="IPR001463">
    <property type="entry name" value="Na/Ala_symport"/>
</dbReference>
<evidence type="ECO:0000256" key="6">
    <source>
        <dbReference type="ARBA" id="ARBA00022989"/>
    </source>
</evidence>
<feature type="transmembrane region" description="Helical" evidence="8">
    <location>
        <begin position="359"/>
        <end position="383"/>
    </location>
</feature>
<feature type="transmembrane region" description="Helical" evidence="8">
    <location>
        <begin position="226"/>
        <end position="247"/>
    </location>
</feature>
<accession>A0A1W2GBK9</accession>
<dbReference type="AlphaFoldDB" id="A0A1W2GBK9"/>
<dbReference type="Pfam" id="PF01235">
    <property type="entry name" value="Na_Ala_symp"/>
    <property type="match status" value="1"/>
</dbReference>
<dbReference type="Gene3D" id="1.20.1740.10">
    <property type="entry name" value="Amino acid/polyamine transporter I"/>
    <property type="match status" value="1"/>
</dbReference>
<feature type="transmembrane region" description="Helical" evidence="8">
    <location>
        <begin position="194"/>
        <end position="214"/>
    </location>
</feature>
<dbReference type="Proteomes" id="UP000192472">
    <property type="component" value="Unassembled WGS sequence"/>
</dbReference>
<evidence type="ECO:0000256" key="5">
    <source>
        <dbReference type="ARBA" id="ARBA00022692"/>
    </source>
</evidence>
<feature type="transmembrane region" description="Helical" evidence="8">
    <location>
        <begin position="395"/>
        <end position="415"/>
    </location>
</feature>
<comment type="subcellular location">
    <subcellularLocation>
        <location evidence="1 8">Cell membrane</location>
        <topology evidence="1 8">Multi-pass membrane protein</topology>
    </subcellularLocation>
</comment>
<gene>
    <name evidence="9" type="ORF">SAMN04488029_1811</name>
</gene>
<keyword evidence="5 8" id="KW-0812">Transmembrane</keyword>
<dbReference type="NCBIfam" id="TIGR00835">
    <property type="entry name" value="agcS"/>
    <property type="match status" value="1"/>
</dbReference>
<comment type="similarity">
    <text evidence="2 8">Belongs to the alanine or glycine:cation symporter (AGCS) (TC 2.A.25) family.</text>
</comment>
<keyword evidence="6 8" id="KW-1133">Transmembrane helix</keyword>
<dbReference type="PANTHER" id="PTHR30330">
    <property type="entry name" value="AGSS FAMILY TRANSPORTER, SODIUM-ALANINE"/>
    <property type="match status" value="1"/>
</dbReference>
<dbReference type="PROSITE" id="PS00873">
    <property type="entry name" value="NA_ALANINE_SYMP"/>
    <property type="match status" value="1"/>
</dbReference>
<feature type="transmembrane region" description="Helical" evidence="8">
    <location>
        <begin position="253"/>
        <end position="276"/>
    </location>
</feature>
<keyword evidence="3 8" id="KW-0813">Transport</keyword>
<keyword evidence="10" id="KW-1185">Reference proteome</keyword>
<feature type="transmembrane region" description="Helical" evidence="8">
    <location>
        <begin position="317"/>
        <end position="339"/>
    </location>
</feature>
<proteinExistence type="inferred from homology"/>
<evidence type="ECO:0000313" key="10">
    <source>
        <dbReference type="Proteomes" id="UP000192472"/>
    </source>
</evidence>
<dbReference type="EMBL" id="FWYF01000002">
    <property type="protein sequence ID" value="SMD34045.1"/>
    <property type="molecule type" value="Genomic_DNA"/>
</dbReference>
<evidence type="ECO:0000256" key="7">
    <source>
        <dbReference type="ARBA" id="ARBA00023136"/>
    </source>
</evidence>